<name>A0A9Q1KBZ6_9CARY</name>
<reference evidence="4" key="1">
    <citation type="submission" date="2022-04" db="EMBL/GenBank/DDBJ databases">
        <title>Carnegiea gigantea Genome sequencing and assembly v2.</title>
        <authorList>
            <person name="Copetti D."/>
            <person name="Sanderson M.J."/>
            <person name="Burquez A."/>
            <person name="Wojciechowski M.F."/>
        </authorList>
    </citation>
    <scope>NUCLEOTIDE SEQUENCE</scope>
    <source>
        <strain evidence="4">SGP5-SGP5p</strain>
        <tissue evidence="4">Aerial part</tissue>
    </source>
</reference>
<keyword evidence="1" id="KW-0812">Transmembrane</keyword>
<comment type="caution">
    <text evidence="4">The sequence shown here is derived from an EMBL/GenBank/DDBJ whole genome shotgun (WGS) entry which is preliminary data.</text>
</comment>
<dbReference type="InterPro" id="IPR029058">
    <property type="entry name" value="AB_hydrolase_fold"/>
</dbReference>
<keyword evidence="5" id="KW-1185">Reference proteome</keyword>
<dbReference type="EMBL" id="JAKOGI010000188">
    <property type="protein sequence ID" value="KAJ8440528.1"/>
    <property type="molecule type" value="Genomic_DNA"/>
</dbReference>
<feature type="domain" description="AB hydrolase-1" evidence="2">
    <location>
        <begin position="297"/>
        <end position="544"/>
    </location>
</feature>
<dbReference type="FunFam" id="3.40.50.1820:FF:000270">
    <property type="entry name" value="Alpha/beta-Hydrolases superfamily protein"/>
    <property type="match status" value="1"/>
</dbReference>
<dbReference type="InterPro" id="IPR000073">
    <property type="entry name" value="AB_hydrolase_1"/>
</dbReference>
<dbReference type="PANTHER" id="PTHR45763">
    <property type="entry name" value="HYDROLASE, ALPHA/BETA FOLD FAMILY PROTEIN, EXPRESSED-RELATED"/>
    <property type="match status" value="1"/>
</dbReference>
<evidence type="ECO:0000313" key="4">
    <source>
        <dbReference type="EMBL" id="KAJ8440528.1"/>
    </source>
</evidence>
<feature type="transmembrane region" description="Helical" evidence="1">
    <location>
        <begin position="231"/>
        <end position="249"/>
    </location>
</feature>
<evidence type="ECO:0000313" key="5">
    <source>
        <dbReference type="Proteomes" id="UP001153076"/>
    </source>
</evidence>
<keyword evidence="1" id="KW-0472">Membrane</keyword>
<dbReference type="AlphaFoldDB" id="A0A9Q1KBZ6"/>
<accession>A0A9Q1KBZ6</accession>
<evidence type="ECO:0000256" key="1">
    <source>
        <dbReference type="SAM" id="Phobius"/>
    </source>
</evidence>
<dbReference type="Pfam" id="PF12697">
    <property type="entry name" value="Abhydrolase_6"/>
    <property type="match status" value="1"/>
</dbReference>
<evidence type="ECO:0000259" key="2">
    <source>
        <dbReference type="Pfam" id="PF12697"/>
    </source>
</evidence>
<dbReference type="Proteomes" id="UP001153076">
    <property type="component" value="Unassembled WGS sequence"/>
</dbReference>
<organism evidence="4 5">
    <name type="scientific">Carnegiea gigantea</name>
    <dbReference type="NCBI Taxonomy" id="171969"/>
    <lineage>
        <taxon>Eukaryota</taxon>
        <taxon>Viridiplantae</taxon>
        <taxon>Streptophyta</taxon>
        <taxon>Embryophyta</taxon>
        <taxon>Tracheophyta</taxon>
        <taxon>Spermatophyta</taxon>
        <taxon>Magnoliopsida</taxon>
        <taxon>eudicotyledons</taxon>
        <taxon>Gunneridae</taxon>
        <taxon>Pentapetalae</taxon>
        <taxon>Caryophyllales</taxon>
        <taxon>Cactineae</taxon>
        <taxon>Cactaceae</taxon>
        <taxon>Cactoideae</taxon>
        <taxon>Echinocereeae</taxon>
        <taxon>Carnegiea</taxon>
    </lineage>
</organism>
<gene>
    <name evidence="3" type="ORF">Cgig2_010861</name>
    <name evidence="4" type="ORF">Cgig2_022969</name>
</gene>
<keyword evidence="1" id="KW-1133">Transmembrane helix</keyword>
<dbReference type="SUPFAM" id="SSF53474">
    <property type="entry name" value="alpha/beta-Hydrolases"/>
    <property type="match status" value="2"/>
</dbReference>
<dbReference type="Gene3D" id="3.40.50.1820">
    <property type="entry name" value="alpha/beta hydrolase"/>
    <property type="match status" value="2"/>
</dbReference>
<proteinExistence type="predicted"/>
<evidence type="ECO:0000313" key="3">
    <source>
        <dbReference type="EMBL" id="KAJ8422081.1"/>
    </source>
</evidence>
<dbReference type="EMBL" id="JAKOGI010002396">
    <property type="protein sequence ID" value="KAJ8422081.1"/>
    <property type="molecule type" value="Genomic_DNA"/>
</dbReference>
<sequence length="564" mass="64783">MTLTLDFKRYTVKSFCVLLSSYSHILNHINRLAGLALVCPFVHYWWPCLPPDLSKKALKKLLVQDQWAFRVAHYAPWLFYWWMTQKWFPSLSFVAGNPASLSRKDLEIIKKLSEVPPVGQEKIHQQSVHESLRRDLMVGFGKWEFDPLDLSNPFPHNEGSVHLWQGYEHRLVPFEMNQFISEKLPWIKYHEVPDSGHLMFFDQSICDSIFCHSCVDYTTCFYNDTNTTLGIVEMLIAVFTSVLLAGLIYQLMKPPASKICGSANSPPVTSPRIRLRDGRYLAYKMRGAAKESATYKVIITHGFCASKETFIPVSDDWLQELGICIIIFDRPGYAESDPNPKRSPKNDAFDIQELADQLELGPKVYVIGLSMGAYPVWGCLRYLPHRLAGAALIVPVVNYWWPSLRSDLCTKVYGGLPLLDQWTLRIVHYAPKLAWVLQRWFSFPTVDVILKNNPEAFNKSDMDKILQQGAYESLHRDLVVSFGSWEFDPLDLRNPYPDNSASIHLWIGREDGIVAAEMLRHVAKQQPWIKSHEVPNGGHLFIHDEKLCQIIFRSLLFGENACFE</sequence>
<protein>
    <recommendedName>
        <fullName evidence="2">AB hydrolase-1 domain-containing protein</fullName>
    </recommendedName>
</protein>
<dbReference type="PANTHER" id="PTHR45763:SF51">
    <property type="entry name" value="ALPHA_BETA-HYDROLASES SUPERFAMILY PROTEIN"/>
    <property type="match status" value="1"/>
</dbReference>
<dbReference type="OrthoDB" id="294702at2759"/>